<dbReference type="EMBL" id="CP031641">
    <property type="protein sequence ID" value="AXO88978.1"/>
    <property type="molecule type" value="Genomic_DNA"/>
</dbReference>
<evidence type="ECO:0000313" key="13">
    <source>
        <dbReference type="Proteomes" id="UP000258127"/>
    </source>
</evidence>
<dbReference type="Gene3D" id="6.10.250.690">
    <property type="match status" value="1"/>
</dbReference>
<keyword evidence="2" id="KW-0963">Cytoplasm</keyword>
<dbReference type="Pfam" id="PF00486">
    <property type="entry name" value="Trans_reg_C"/>
    <property type="match status" value="1"/>
</dbReference>
<evidence type="ECO:0000256" key="8">
    <source>
        <dbReference type="PROSITE-ProRule" id="PRU00169"/>
    </source>
</evidence>
<feature type="domain" description="OmpR/PhoB-type" evidence="11">
    <location>
        <begin position="124"/>
        <end position="218"/>
    </location>
</feature>
<name>A0AAI8PAJ6_9PSED</name>
<dbReference type="PANTHER" id="PTHR48111:SF35">
    <property type="entry name" value="TRANSCRIPTIONAL REGULATORY PROTEIN QSEB"/>
    <property type="match status" value="1"/>
</dbReference>
<dbReference type="KEGG" id="ppv:NJ69_10345"/>
<gene>
    <name evidence="12" type="ORF">DZC75_13565</name>
</gene>
<evidence type="ECO:0000256" key="4">
    <source>
        <dbReference type="ARBA" id="ARBA00023012"/>
    </source>
</evidence>
<evidence type="ECO:0000256" key="6">
    <source>
        <dbReference type="ARBA" id="ARBA00023125"/>
    </source>
</evidence>
<evidence type="ECO:0000256" key="3">
    <source>
        <dbReference type="ARBA" id="ARBA00022553"/>
    </source>
</evidence>
<feature type="DNA-binding region" description="OmpR/PhoB-type" evidence="9">
    <location>
        <begin position="124"/>
        <end position="218"/>
    </location>
</feature>
<reference evidence="12 13" key="1">
    <citation type="submission" date="2018-08" db="EMBL/GenBank/DDBJ databases">
        <authorList>
            <person name="Lee Y."/>
            <person name="Kakembo D."/>
        </authorList>
    </citation>
    <scope>NUCLEOTIDE SEQUENCE [LARGE SCALE GENOMIC DNA]</scope>
    <source>
        <strain evidence="12 13">JBCS1880</strain>
    </source>
</reference>
<evidence type="ECO:0000256" key="9">
    <source>
        <dbReference type="PROSITE-ProRule" id="PRU01091"/>
    </source>
</evidence>
<dbReference type="GO" id="GO:0005829">
    <property type="term" value="C:cytosol"/>
    <property type="evidence" value="ECO:0007669"/>
    <property type="project" value="TreeGrafter"/>
</dbReference>
<dbReference type="InterPro" id="IPR039420">
    <property type="entry name" value="WalR-like"/>
</dbReference>
<dbReference type="Gene3D" id="3.40.50.2300">
    <property type="match status" value="1"/>
</dbReference>
<feature type="modified residue" description="4-aspartylphosphate" evidence="8">
    <location>
        <position position="51"/>
    </location>
</feature>
<evidence type="ECO:0000259" key="10">
    <source>
        <dbReference type="PROSITE" id="PS50110"/>
    </source>
</evidence>
<feature type="domain" description="Response regulatory" evidence="10">
    <location>
        <begin position="2"/>
        <end position="116"/>
    </location>
</feature>
<dbReference type="PROSITE" id="PS50110">
    <property type="entry name" value="RESPONSE_REGULATORY"/>
    <property type="match status" value="1"/>
</dbReference>
<sequence>MRVLLVEDDLLLGDGIQLGLRQEGDRVEWLTDGLLAKQALATDEFDLVILDIGLPRCSGLEVLHELRNRGSKVPVLLLTARDEVADRVKGLDYGADDYLTKPFDFEELLARIRALARRALGRAVPQLIHGNLCLDPSTHTVTVDDDPINLAPREYALLRLLLENKGKVLSRAQLESKLYGWSGDVESNAIEVHVHHVRRKTHNSLIRTVRGMGYTIAEEKMG</sequence>
<evidence type="ECO:0000256" key="5">
    <source>
        <dbReference type="ARBA" id="ARBA00023015"/>
    </source>
</evidence>
<dbReference type="GO" id="GO:0006355">
    <property type="term" value="P:regulation of DNA-templated transcription"/>
    <property type="evidence" value="ECO:0007669"/>
    <property type="project" value="InterPro"/>
</dbReference>
<dbReference type="PROSITE" id="PS51755">
    <property type="entry name" value="OMPR_PHOB"/>
    <property type="match status" value="1"/>
</dbReference>
<keyword evidence="5" id="KW-0805">Transcription regulation</keyword>
<keyword evidence="3 8" id="KW-0597">Phosphoprotein</keyword>
<dbReference type="Gene3D" id="1.10.10.10">
    <property type="entry name" value="Winged helix-like DNA-binding domain superfamily/Winged helix DNA-binding domain"/>
    <property type="match status" value="1"/>
</dbReference>
<evidence type="ECO:0000256" key="2">
    <source>
        <dbReference type="ARBA" id="ARBA00022490"/>
    </source>
</evidence>
<proteinExistence type="predicted"/>
<dbReference type="SMART" id="SM00862">
    <property type="entry name" value="Trans_reg_C"/>
    <property type="match status" value="1"/>
</dbReference>
<evidence type="ECO:0000313" key="12">
    <source>
        <dbReference type="EMBL" id="AXO88978.1"/>
    </source>
</evidence>
<evidence type="ECO:0000256" key="1">
    <source>
        <dbReference type="ARBA" id="ARBA00004496"/>
    </source>
</evidence>
<organism evidence="12 13">
    <name type="scientific">Pseudomonas parafulva</name>
    <dbReference type="NCBI Taxonomy" id="157782"/>
    <lineage>
        <taxon>Bacteria</taxon>
        <taxon>Pseudomonadati</taxon>
        <taxon>Pseudomonadota</taxon>
        <taxon>Gammaproteobacteria</taxon>
        <taxon>Pseudomonadales</taxon>
        <taxon>Pseudomonadaceae</taxon>
        <taxon>Pseudomonas</taxon>
    </lineage>
</organism>
<dbReference type="GO" id="GO:0000156">
    <property type="term" value="F:phosphorelay response regulator activity"/>
    <property type="evidence" value="ECO:0007669"/>
    <property type="project" value="TreeGrafter"/>
</dbReference>
<dbReference type="FunFam" id="1.10.10.10:FF:000005">
    <property type="entry name" value="Two-component system response regulator"/>
    <property type="match status" value="1"/>
</dbReference>
<dbReference type="FunFam" id="3.40.50.2300:FF:000002">
    <property type="entry name" value="DNA-binding response regulator PhoP"/>
    <property type="match status" value="1"/>
</dbReference>
<dbReference type="InterPro" id="IPR011006">
    <property type="entry name" value="CheY-like_superfamily"/>
</dbReference>
<dbReference type="Proteomes" id="UP000258127">
    <property type="component" value="Chromosome"/>
</dbReference>
<evidence type="ECO:0000256" key="7">
    <source>
        <dbReference type="ARBA" id="ARBA00023163"/>
    </source>
</evidence>
<evidence type="ECO:0000259" key="11">
    <source>
        <dbReference type="PROSITE" id="PS51755"/>
    </source>
</evidence>
<dbReference type="InterPro" id="IPR001867">
    <property type="entry name" value="OmpR/PhoB-type_DNA-bd"/>
</dbReference>
<protein>
    <submittedName>
        <fullName evidence="12">DNA-binding response regulator</fullName>
    </submittedName>
</protein>
<dbReference type="InterPro" id="IPR016032">
    <property type="entry name" value="Sig_transdc_resp-reg_C-effctor"/>
</dbReference>
<dbReference type="InterPro" id="IPR001789">
    <property type="entry name" value="Sig_transdc_resp-reg_receiver"/>
</dbReference>
<dbReference type="CDD" id="cd00383">
    <property type="entry name" value="trans_reg_C"/>
    <property type="match status" value="1"/>
</dbReference>
<dbReference type="SMART" id="SM00448">
    <property type="entry name" value="REC"/>
    <property type="match status" value="1"/>
</dbReference>
<keyword evidence="7" id="KW-0804">Transcription</keyword>
<keyword evidence="6 9" id="KW-0238">DNA-binding</keyword>
<dbReference type="AlphaFoldDB" id="A0AAI8PAJ6"/>
<dbReference type="PANTHER" id="PTHR48111">
    <property type="entry name" value="REGULATOR OF RPOS"/>
    <property type="match status" value="1"/>
</dbReference>
<dbReference type="GO" id="GO:0032993">
    <property type="term" value="C:protein-DNA complex"/>
    <property type="evidence" value="ECO:0007669"/>
    <property type="project" value="TreeGrafter"/>
</dbReference>
<dbReference type="RefSeq" id="WP_039578736.1">
    <property type="nucleotide sequence ID" value="NZ_CP009747.1"/>
</dbReference>
<accession>A0AAI8PAJ6</accession>
<dbReference type="InterPro" id="IPR036388">
    <property type="entry name" value="WH-like_DNA-bd_sf"/>
</dbReference>
<dbReference type="GO" id="GO:0000976">
    <property type="term" value="F:transcription cis-regulatory region binding"/>
    <property type="evidence" value="ECO:0007669"/>
    <property type="project" value="TreeGrafter"/>
</dbReference>
<dbReference type="SUPFAM" id="SSF52172">
    <property type="entry name" value="CheY-like"/>
    <property type="match status" value="1"/>
</dbReference>
<comment type="subcellular location">
    <subcellularLocation>
        <location evidence="1">Cytoplasm</location>
    </subcellularLocation>
</comment>
<keyword evidence="13" id="KW-1185">Reference proteome</keyword>
<dbReference type="SUPFAM" id="SSF46894">
    <property type="entry name" value="C-terminal effector domain of the bipartite response regulators"/>
    <property type="match status" value="1"/>
</dbReference>
<keyword evidence="4" id="KW-0902">Two-component regulatory system</keyword>
<dbReference type="Pfam" id="PF00072">
    <property type="entry name" value="Response_reg"/>
    <property type="match status" value="1"/>
</dbReference>